<accession>A0A0C9WZV7</accession>
<protein>
    <submittedName>
        <fullName evidence="1">Uncharacterized protein</fullName>
    </submittedName>
</protein>
<organism evidence="1 2">
    <name type="scientific">Laccaria amethystina LaAM-08-1</name>
    <dbReference type="NCBI Taxonomy" id="1095629"/>
    <lineage>
        <taxon>Eukaryota</taxon>
        <taxon>Fungi</taxon>
        <taxon>Dikarya</taxon>
        <taxon>Basidiomycota</taxon>
        <taxon>Agaricomycotina</taxon>
        <taxon>Agaricomycetes</taxon>
        <taxon>Agaricomycetidae</taxon>
        <taxon>Agaricales</taxon>
        <taxon>Agaricineae</taxon>
        <taxon>Hydnangiaceae</taxon>
        <taxon>Laccaria</taxon>
    </lineage>
</organism>
<evidence type="ECO:0000313" key="2">
    <source>
        <dbReference type="Proteomes" id="UP000054477"/>
    </source>
</evidence>
<dbReference type="AlphaFoldDB" id="A0A0C9WZV7"/>
<dbReference type="HOGENOM" id="CLU_560280_0_0_1"/>
<dbReference type="EMBL" id="KN838560">
    <property type="protein sequence ID" value="KIK05370.1"/>
    <property type="molecule type" value="Genomic_DNA"/>
</dbReference>
<sequence length="489" mass="55829">MDRNILYPLALQCQGSDLCHDELINYLYSWFSSLLAYTHPYTEGTSSFAELEAPFQHNRAAISGKPLSQPIPPPTVSNLVNHPEAHPFEKISNVTGFDLQRSSIVLGLYRDESILEDDDIATHLYQTAASRLDSINWLFQARPEYASAVRKVHIRDPHPPKHDSICFATQKALPELLMRLRNLTTLRLEDVNWDTFSRCKTAISQVLFTVVRSNFLTTLCLQHAEIPVTLFDCCRQLKHLELDSVDVYLPPDMPPARQNPDATRDVLTLESLIFVNATEAIHTIVDYYGRSLYLGCLTTLGVDFGCEAGLELGWLLMNRSANSIEHFILRREPMELNDQNKIIHRIPPAFTLEILPHLQTLEIGDTFDAETSQVLLRIYDLLSRVPDQNYIQTVRLVLMDLPYGNAQEFFSRSELPLNMLDTLLGGSKYPFLQDLAFYAALNDQVDISSEDYIAIQERLAQCLTEIWISGRRPVISFGTHEQGYPDWRW</sequence>
<evidence type="ECO:0000313" key="1">
    <source>
        <dbReference type="EMBL" id="KIK05370.1"/>
    </source>
</evidence>
<reference evidence="2" key="2">
    <citation type="submission" date="2015-01" db="EMBL/GenBank/DDBJ databases">
        <title>Evolutionary Origins and Diversification of the Mycorrhizal Mutualists.</title>
        <authorList>
            <consortium name="DOE Joint Genome Institute"/>
            <consortium name="Mycorrhizal Genomics Consortium"/>
            <person name="Kohler A."/>
            <person name="Kuo A."/>
            <person name="Nagy L.G."/>
            <person name="Floudas D."/>
            <person name="Copeland A."/>
            <person name="Barry K.W."/>
            <person name="Cichocki N."/>
            <person name="Veneault-Fourrey C."/>
            <person name="LaButti K."/>
            <person name="Lindquist E.A."/>
            <person name="Lipzen A."/>
            <person name="Lundell T."/>
            <person name="Morin E."/>
            <person name="Murat C."/>
            <person name="Riley R."/>
            <person name="Ohm R."/>
            <person name="Sun H."/>
            <person name="Tunlid A."/>
            <person name="Henrissat B."/>
            <person name="Grigoriev I.V."/>
            <person name="Hibbett D.S."/>
            <person name="Martin F."/>
        </authorList>
    </citation>
    <scope>NUCLEOTIDE SEQUENCE [LARGE SCALE GENOMIC DNA]</scope>
    <source>
        <strain evidence="2">LaAM-08-1</strain>
    </source>
</reference>
<keyword evidence="2" id="KW-1185">Reference proteome</keyword>
<name>A0A0C9WZV7_9AGAR</name>
<proteinExistence type="predicted"/>
<dbReference type="Proteomes" id="UP000054477">
    <property type="component" value="Unassembled WGS sequence"/>
</dbReference>
<dbReference type="OrthoDB" id="3073604at2759"/>
<reference evidence="1 2" key="1">
    <citation type="submission" date="2014-04" db="EMBL/GenBank/DDBJ databases">
        <authorList>
            <consortium name="DOE Joint Genome Institute"/>
            <person name="Kuo A."/>
            <person name="Kohler A."/>
            <person name="Nagy L.G."/>
            <person name="Floudas D."/>
            <person name="Copeland A."/>
            <person name="Barry K.W."/>
            <person name="Cichocki N."/>
            <person name="Veneault-Fourrey C."/>
            <person name="LaButti K."/>
            <person name="Lindquist E.A."/>
            <person name="Lipzen A."/>
            <person name="Lundell T."/>
            <person name="Morin E."/>
            <person name="Murat C."/>
            <person name="Sun H."/>
            <person name="Tunlid A."/>
            <person name="Henrissat B."/>
            <person name="Grigoriev I.V."/>
            <person name="Hibbett D.S."/>
            <person name="Martin F."/>
            <person name="Nordberg H.P."/>
            <person name="Cantor M.N."/>
            <person name="Hua S.X."/>
        </authorList>
    </citation>
    <scope>NUCLEOTIDE SEQUENCE [LARGE SCALE GENOMIC DNA]</scope>
    <source>
        <strain evidence="1 2">LaAM-08-1</strain>
    </source>
</reference>
<dbReference type="SUPFAM" id="SSF52047">
    <property type="entry name" value="RNI-like"/>
    <property type="match status" value="1"/>
</dbReference>
<gene>
    <name evidence="1" type="ORF">K443DRAFT_91414</name>
</gene>